<dbReference type="Proteomes" id="UP001150581">
    <property type="component" value="Unassembled WGS sequence"/>
</dbReference>
<protein>
    <submittedName>
        <fullName evidence="1">Uncharacterized protein</fullName>
    </submittedName>
</protein>
<gene>
    <name evidence="1" type="ORF">LPJ66_006067</name>
</gene>
<organism evidence="1 2">
    <name type="scientific">Kickxella alabastrina</name>
    <dbReference type="NCBI Taxonomy" id="61397"/>
    <lineage>
        <taxon>Eukaryota</taxon>
        <taxon>Fungi</taxon>
        <taxon>Fungi incertae sedis</taxon>
        <taxon>Zoopagomycota</taxon>
        <taxon>Kickxellomycotina</taxon>
        <taxon>Kickxellomycetes</taxon>
        <taxon>Kickxellales</taxon>
        <taxon>Kickxellaceae</taxon>
        <taxon>Kickxella</taxon>
    </lineage>
</organism>
<sequence>MQSHRDLVDVLLLPDCNIYERYPELLQRVDYFLHNWTEDQLTRTESLLRKQSRGQRNTSSELHNSRFSYYSNNGDDEAFTHARSLNIAWRQFAVLKLQLPSPVGSPLGSPLYSPAESIRENMSTSSFASDITLEEGPSRLRFNDCVEQCMVVFKHEKEYLPTDCEDDGDEEEEEVEVEAEAGMRYRGKAQMRRPGRRGAGRRSLVIKLEPAHLKGDHRMLAQAVGRPFAGRQYSDSDEEEDPFDDYSLALYTARQNISERTVDRYIGGSNSNNTAVVKEQGIQQQQGSRGVSGYVQGYVQSVAGQVRKFVTDAVSVSTFAVDKPLVEDTPGNQTPVQRNTPPPPPVVADPFASSNKYHQFAKKKSDQSVSFAKPSVDTKTNASHVLRDPFATNATSYSSSTLVGSEKVASVAGRHVLADNVPFDDDEDAIIQEFEREMSKYGNSHHTPYSSSSWSPYTSSSGRLSNTTVAGNELMIGGGEDSAGWGVEYDYESEYQMYDDSDYGCKPTFSLYGAAASAASAAVAATTTPIVGYGVDTGTSVMSTQQQQQQQQQHYQHQHNRARNESIIDRAEDTIVNTVDAVKWCASFISNYTIF</sequence>
<keyword evidence="2" id="KW-1185">Reference proteome</keyword>
<dbReference type="EMBL" id="JANBPG010000915">
    <property type="protein sequence ID" value="KAJ1892916.1"/>
    <property type="molecule type" value="Genomic_DNA"/>
</dbReference>
<reference evidence="1" key="1">
    <citation type="submission" date="2022-07" db="EMBL/GenBank/DDBJ databases">
        <title>Phylogenomic reconstructions and comparative analyses of Kickxellomycotina fungi.</title>
        <authorList>
            <person name="Reynolds N.K."/>
            <person name="Stajich J.E."/>
            <person name="Barry K."/>
            <person name="Grigoriev I.V."/>
            <person name="Crous P."/>
            <person name="Smith M.E."/>
        </authorList>
    </citation>
    <scope>NUCLEOTIDE SEQUENCE</scope>
    <source>
        <strain evidence="1">Benny 63K</strain>
    </source>
</reference>
<comment type="caution">
    <text evidence="1">The sequence shown here is derived from an EMBL/GenBank/DDBJ whole genome shotgun (WGS) entry which is preliminary data.</text>
</comment>
<evidence type="ECO:0000313" key="2">
    <source>
        <dbReference type="Proteomes" id="UP001150581"/>
    </source>
</evidence>
<evidence type="ECO:0000313" key="1">
    <source>
        <dbReference type="EMBL" id="KAJ1892916.1"/>
    </source>
</evidence>
<proteinExistence type="predicted"/>
<name>A0ACC1IH28_9FUNG</name>
<accession>A0ACC1IH28</accession>